<dbReference type="InterPro" id="IPR011528">
    <property type="entry name" value="NERD"/>
</dbReference>
<feature type="transmembrane region" description="Helical" evidence="2">
    <location>
        <begin position="6"/>
        <end position="30"/>
    </location>
</feature>
<keyword evidence="2" id="KW-1133">Transmembrane helix</keyword>
<keyword evidence="2" id="KW-0812">Transmembrane</keyword>
<gene>
    <name evidence="4" type="ORF">JEOPIN946_00870</name>
</gene>
<dbReference type="Proteomes" id="UP000588186">
    <property type="component" value="Unassembled WGS sequence"/>
</dbReference>
<evidence type="ECO:0000256" key="2">
    <source>
        <dbReference type="SAM" id="Phobius"/>
    </source>
</evidence>
<sequence>MSTEIFTNPFFIAVSALLLILLILFLIYYVKHRNEVKQVEDRYTKERNDIVSKYEKEEEEARLSHKKEISEMNERYVTDTTLLNNKLSSVQQFTVDQGEYLTDLLLLNFKNKLVTEERIRESDMYILSNIYLPSRNYTNTRKIDHLVLTRTGLYLIDSKYWRGHILHGMTEDQFDEIPYLEGIFQLLDLDERQEQTLIFEKDDDKKVSVNYYNETIEETKLTAEKLRNVLKLQFDVVPIIYFNPKDNGGHTIMNYSTDSSAKVLVGPEQLEEYFNKHVFQGRFQYTVKDLDEIADRLLSLNP</sequence>
<dbReference type="Pfam" id="PF08378">
    <property type="entry name" value="NERD"/>
    <property type="match status" value="1"/>
</dbReference>
<evidence type="ECO:0000256" key="1">
    <source>
        <dbReference type="SAM" id="Coils"/>
    </source>
</evidence>
<dbReference type="RefSeq" id="WP_186077204.1">
    <property type="nucleotide sequence ID" value="NZ_CAJEWB010000010.1"/>
</dbReference>
<comment type="caution">
    <text evidence="4">The sequence shown here is derived from an EMBL/GenBank/DDBJ whole genome shotgun (WGS) entry which is preliminary data.</text>
</comment>
<protein>
    <submittedName>
        <fullName evidence="4">Nuclease-related domain protein</fullName>
    </submittedName>
</protein>
<proteinExistence type="predicted"/>
<evidence type="ECO:0000313" key="5">
    <source>
        <dbReference type="Proteomes" id="UP000588186"/>
    </source>
</evidence>
<evidence type="ECO:0000259" key="3">
    <source>
        <dbReference type="PROSITE" id="PS50965"/>
    </source>
</evidence>
<keyword evidence="2" id="KW-0472">Membrane</keyword>
<feature type="coiled-coil region" evidence="1">
    <location>
        <begin position="29"/>
        <end position="75"/>
    </location>
</feature>
<dbReference type="EMBL" id="CAJEWB010000010">
    <property type="protein sequence ID" value="CAD2074933.1"/>
    <property type="molecule type" value="Genomic_DNA"/>
</dbReference>
<reference evidence="4 5" key="1">
    <citation type="submission" date="2020-07" db="EMBL/GenBank/DDBJ databases">
        <authorList>
            <person name="Criscuolo A."/>
        </authorList>
    </citation>
    <scope>NUCLEOTIDE SEQUENCE [LARGE SCALE GENOMIC DNA]</scope>
    <source>
        <strain evidence="4">CIP107946</strain>
    </source>
</reference>
<organism evidence="4 5">
    <name type="scientific">Phocicoccus pinnipedialis</name>
    <dbReference type="NCBI Taxonomy" id="110845"/>
    <lineage>
        <taxon>Bacteria</taxon>
        <taxon>Bacillati</taxon>
        <taxon>Bacillota</taxon>
        <taxon>Bacilli</taxon>
        <taxon>Bacillales</taxon>
        <taxon>Salinicoccaceae</taxon>
        <taxon>Phocicoccus</taxon>
    </lineage>
</organism>
<keyword evidence="1" id="KW-0175">Coiled coil</keyword>
<feature type="domain" description="NERD" evidence="3">
    <location>
        <begin position="107"/>
        <end position="249"/>
    </location>
</feature>
<name>A0A6V7RBC4_9BACL</name>
<evidence type="ECO:0000313" key="4">
    <source>
        <dbReference type="EMBL" id="CAD2074933.1"/>
    </source>
</evidence>
<accession>A0A6V7RBC4</accession>
<keyword evidence="5" id="KW-1185">Reference proteome</keyword>
<dbReference type="PROSITE" id="PS50965">
    <property type="entry name" value="NERD"/>
    <property type="match status" value="1"/>
</dbReference>
<dbReference type="AlphaFoldDB" id="A0A6V7RBC4"/>